<gene>
    <name evidence="2" type="ORF">NCCP1664_07980</name>
</gene>
<evidence type="ECO:0000256" key="1">
    <source>
        <dbReference type="SAM" id="MobiDB-lite"/>
    </source>
</evidence>
<keyword evidence="3" id="KW-1185">Reference proteome</keyword>
<name>A0A5A7NR72_9MICC</name>
<sequence length="66" mass="6510">MATSSALTGPAGEGARGSGRRITVMGGAAMGGVRARTSGFTPLAAGGRIAASRREFKDVSMVGGNR</sequence>
<accession>A0A5A7NR72</accession>
<protein>
    <submittedName>
        <fullName evidence="2">Uncharacterized protein</fullName>
    </submittedName>
</protein>
<evidence type="ECO:0000313" key="2">
    <source>
        <dbReference type="EMBL" id="GER22301.1"/>
    </source>
</evidence>
<feature type="region of interest" description="Disordered" evidence="1">
    <location>
        <begin position="1"/>
        <end position="20"/>
    </location>
</feature>
<dbReference type="AlphaFoldDB" id="A0A5A7NR72"/>
<comment type="caution">
    <text evidence="2">The sequence shown here is derived from an EMBL/GenBank/DDBJ whole genome shotgun (WGS) entry which is preliminary data.</text>
</comment>
<dbReference type="EMBL" id="BKDJ01000003">
    <property type="protein sequence ID" value="GER22301.1"/>
    <property type="molecule type" value="Genomic_DNA"/>
</dbReference>
<dbReference type="Proteomes" id="UP000325307">
    <property type="component" value="Unassembled WGS sequence"/>
</dbReference>
<evidence type="ECO:0000313" key="3">
    <source>
        <dbReference type="Proteomes" id="UP000325307"/>
    </source>
</evidence>
<reference evidence="2 3" key="1">
    <citation type="submission" date="2019-09" db="EMBL/GenBank/DDBJ databases">
        <title>Arthrobacter zafarii sp. nov., a moderately thermotolerant and halotolerant actinobacterium isolated from Cholistan desert soil of Pakistan.</title>
        <authorList>
            <person name="Amin A."/>
            <person name="Ahmed I."/>
            <person name="Khalid N."/>
            <person name="Schumann P."/>
            <person name="Busse H.J."/>
            <person name="Khan I.U."/>
            <person name="Li S."/>
            <person name="Li W.J."/>
        </authorList>
    </citation>
    <scope>NUCLEOTIDE SEQUENCE [LARGE SCALE GENOMIC DNA]</scope>
    <source>
        <strain evidence="2 3">NCCP-1664</strain>
    </source>
</reference>
<proteinExistence type="predicted"/>
<organism evidence="2 3">
    <name type="scientific">Zafaria cholistanensis</name>
    <dbReference type="NCBI Taxonomy" id="1682741"/>
    <lineage>
        <taxon>Bacteria</taxon>
        <taxon>Bacillati</taxon>
        <taxon>Actinomycetota</taxon>
        <taxon>Actinomycetes</taxon>
        <taxon>Micrococcales</taxon>
        <taxon>Micrococcaceae</taxon>
        <taxon>Zafaria</taxon>
    </lineage>
</organism>